<dbReference type="OrthoDB" id="1755920at2"/>
<keyword evidence="2" id="KW-1185">Reference proteome</keyword>
<dbReference type="Proteomes" id="UP000215694">
    <property type="component" value="Unassembled WGS sequence"/>
</dbReference>
<sequence length="137" mass="15727">MYIVLGNEIVDSEEIKVTIEDNSDFRVEKDLSKGTKREDVVAYQLSIDVETLNDYLKEDYDIDTMDSEELFDEYMTISDEAAMELEEVMPEDTIANARSYKWDNSENAIKVVIAIANEELGELKLSDITKRLLSQVD</sequence>
<protein>
    <submittedName>
        <fullName evidence="1">Uncharacterized protein</fullName>
    </submittedName>
</protein>
<organism evidence="1 2">
    <name type="scientific">Romboutsia weinsteinii</name>
    <dbReference type="NCBI Taxonomy" id="2020949"/>
    <lineage>
        <taxon>Bacteria</taxon>
        <taxon>Bacillati</taxon>
        <taxon>Bacillota</taxon>
        <taxon>Clostridia</taxon>
        <taxon>Peptostreptococcales</taxon>
        <taxon>Peptostreptococcaceae</taxon>
        <taxon>Romboutsia</taxon>
    </lineage>
</organism>
<dbReference type="EMBL" id="NOJY02000136">
    <property type="protein sequence ID" value="RDY25073.1"/>
    <property type="molecule type" value="Genomic_DNA"/>
</dbReference>
<reference evidence="1 2" key="1">
    <citation type="journal article" date="2017" name="Genome Announc.">
        <title>Draft Genome Sequence of Romboutsia weinsteinii sp. nov. Strain CCRI-19649(T) Isolated from Surface Water.</title>
        <authorList>
            <person name="Maheux A.F."/>
            <person name="Boudreau D.K."/>
            <person name="Berube E."/>
            <person name="Boissinot M."/>
            <person name="Cantin P."/>
            <person name="Raymond F."/>
            <person name="Corbeil J."/>
            <person name="Omar R.F."/>
            <person name="Bergeron M.G."/>
        </authorList>
    </citation>
    <scope>NUCLEOTIDE SEQUENCE [LARGE SCALE GENOMIC DNA]</scope>
    <source>
        <strain evidence="1 2">CCRI-19649</strain>
    </source>
</reference>
<dbReference type="RefSeq" id="WP_094368534.1">
    <property type="nucleotide sequence ID" value="NZ_NOJY02000136.1"/>
</dbReference>
<evidence type="ECO:0000313" key="1">
    <source>
        <dbReference type="EMBL" id="RDY25073.1"/>
    </source>
</evidence>
<gene>
    <name evidence="1" type="ORF">CHL78_020155</name>
</gene>
<accession>A0A371IX68</accession>
<name>A0A371IX68_9FIRM</name>
<evidence type="ECO:0000313" key="2">
    <source>
        <dbReference type="Proteomes" id="UP000215694"/>
    </source>
</evidence>
<proteinExistence type="predicted"/>
<dbReference type="AlphaFoldDB" id="A0A371IX68"/>
<comment type="caution">
    <text evidence="1">The sequence shown here is derived from an EMBL/GenBank/DDBJ whole genome shotgun (WGS) entry which is preliminary data.</text>
</comment>